<organism evidence="2 3">
    <name type="scientific">Roseinatronobacter thiooxidans</name>
    <dbReference type="NCBI Taxonomy" id="121821"/>
    <lineage>
        <taxon>Bacteria</taxon>
        <taxon>Pseudomonadati</taxon>
        <taxon>Pseudomonadota</taxon>
        <taxon>Alphaproteobacteria</taxon>
        <taxon>Rhodobacterales</taxon>
        <taxon>Paracoccaceae</taxon>
        <taxon>Roseinatronobacter</taxon>
    </lineage>
</organism>
<dbReference type="PROSITE" id="PS51257">
    <property type="entry name" value="PROKAR_LIPOPROTEIN"/>
    <property type="match status" value="1"/>
</dbReference>
<gene>
    <name evidence="2" type="ORF">LY56_00615</name>
</gene>
<accession>A0A2W7QFK0</accession>
<comment type="caution">
    <text evidence="2">The sequence shown here is derived from an EMBL/GenBank/DDBJ whole genome shotgun (WGS) entry which is preliminary data.</text>
</comment>
<dbReference type="OrthoDB" id="7666390at2"/>
<evidence type="ECO:0008006" key="4">
    <source>
        <dbReference type="Google" id="ProtNLM"/>
    </source>
</evidence>
<keyword evidence="3" id="KW-1185">Reference proteome</keyword>
<proteinExistence type="predicted"/>
<reference evidence="2 3" key="1">
    <citation type="submission" date="2018-06" db="EMBL/GenBank/DDBJ databases">
        <title>Genomic Encyclopedia of Archaeal and Bacterial Type Strains, Phase II (KMG-II): from individual species to whole genera.</title>
        <authorList>
            <person name="Goeker M."/>
        </authorList>
    </citation>
    <scope>NUCLEOTIDE SEQUENCE [LARGE SCALE GENOMIC DNA]</scope>
    <source>
        <strain evidence="2 3">DSM 13087</strain>
    </source>
</reference>
<dbReference type="EMBL" id="QKZQ01000002">
    <property type="protein sequence ID" value="PZX47318.1"/>
    <property type="molecule type" value="Genomic_DNA"/>
</dbReference>
<keyword evidence="1" id="KW-0732">Signal</keyword>
<feature type="chain" id="PRO_5016006355" description="Lipoprotein" evidence="1">
    <location>
        <begin position="31"/>
        <end position="210"/>
    </location>
</feature>
<evidence type="ECO:0000313" key="2">
    <source>
        <dbReference type="EMBL" id="PZX47318.1"/>
    </source>
</evidence>
<evidence type="ECO:0000256" key="1">
    <source>
        <dbReference type="SAM" id="SignalP"/>
    </source>
</evidence>
<name>A0A2W7QFK0_9RHOB</name>
<sequence length="210" mass="22864">MIVSRNVWHLRQTATLLVALFGLMLLSACAEQIWASDEAVQTARHQHGGAPELTLVTIMNYASKRGDHAALFINGSERVLFDPAGSWTLATIPERNDVHFGMTYAAGASFYASHVRPSHYAVVQRLVVTPDMAEQAMALALQAGPVPPARCAAATSALLRQLPGFGNVTATFFPKALMESFAQLPGVQTYELHHDAPDYQADLLRVQRPL</sequence>
<protein>
    <recommendedName>
        <fullName evidence="4">Lipoprotein</fullName>
    </recommendedName>
</protein>
<dbReference type="Proteomes" id="UP000249364">
    <property type="component" value="Unassembled WGS sequence"/>
</dbReference>
<evidence type="ECO:0000313" key="3">
    <source>
        <dbReference type="Proteomes" id="UP000249364"/>
    </source>
</evidence>
<dbReference type="RefSeq" id="WP_071470396.1">
    <property type="nucleotide sequence ID" value="NZ_MEHT01000044.1"/>
</dbReference>
<dbReference type="STRING" id="121821.GCA_001870675_02609"/>
<feature type="signal peptide" evidence="1">
    <location>
        <begin position="1"/>
        <end position="30"/>
    </location>
</feature>
<dbReference type="AlphaFoldDB" id="A0A2W7QFK0"/>